<accession>A0A3G7U916</accession>
<organism evidence="1 2">
    <name type="scientific">Pseudomonas synxantha</name>
    <dbReference type="NCBI Taxonomy" id="47883"/>
    <lineage>
        <taxon>Bacteria</taxon>
        <taxon>Pseudomonadati</taxon>
        <taxon>Pseudomonadota</taxon>
        <taxon>Gammaproteobacteria</taxon>
        <taxon>Pseudomonadales</taxon>
        <taxon>Pseudomonadaceae</taxon>
        <taxon>Pseudomonas</taxon>
    </lineage>
</organism>
<proteinExistence type="predicted"/>
<dbReference type="RefSeq" id="WP_124377727.1">
    <property type="nucleotide sequence ID" value="NZ_CP027754.1"/>
</dbReference>
<dbReference type="AlphaFoldDB" id="A0A3G7U916"/>
<dbReference type="EMBL" id="CP027754">
    <property type="protein sequence ID" value="AZE55049.1"/>
    <property type="molecule type" value="Genomic_DNA"/>
</dbReference>
<gene>
    <name evidence="1" type="ORF">C4K03_2894</name>
</gene>
<evidence type="ECO:0000313" key="2">
    <source>
        <dbReference type="Proteomes" id="UP000268696"/>
    </source>
</evidence>
<name>A0A3G7U916_9PSED</name>
<protein>
    <submittedName>
        <fullName evidence="1">Uncharacterized protein</fullName>
    </submittedName>
</protein>
<evidence type="ECO:0000313" key="1">
    <source>
        <dbReference type="EMBL" id="AZE55049.1"/>
    </source>
</evidence>
<reference evidence="1 2" key="1">
    <citation type="submission" date="2018-03" db="EMBL/GenBank/DDBJ databases">
        <title>Diversity of phytobeneficial traits revealed by whole-genome analysis of worldwide-isolated phenazine-producing Pseudomonas spp.</title>
        <authorList>
            <person name="Biessy A."/>
            <person name="Novinscak A."/>
            <person name="Blom J."/>
            <person name="Leger G."/>
            <person name="Thomashow L.S."/>
            <person name="Cazorla F.M."/>
            <person name="Josic D."/>
            <person name="Filion M."/>
        </authorList>
    </citation>
    <scope>NUCLEOTIDE SEQUENCE [LARGE SCALE GENOMIC DNA]</scope>
    <source>
        <strain evidence="1 2">30B</strain>
    </source>
</reference>
<dbReference type="Proteomes" id="UP000268696">
    <property type="component" value="Chromosome"/>
</dbReference>
<sequence>MRKTEARPIKKTTGVAAVPIVLPPPSVEGLVDPTMYPGLVSRETADKNFLEVEIPVWSPASTIAGRPDTLDIHLDDIGDFQSGRISSEPIFFTTPIPTTHTVNIARRFLTEGTHTLSYRVISFGGNDSGSSEAPLVIDRTAPYDSIPDGPRRLTLPPGWTGSITQALLDANPGGVPFGIPAYDAEGAHPGDRWRLYYGDSLTVIAEGAVFPDRAVLFTQAMADAADGPRPLVYRLLDVAGNISDKSFELPINVALRPAPTLTPAGVRDAISLTGVGDRLFDRADAAASSGMFVIIPNYDADRSLDQFLVRLTTLHGARDVGPYPLGGSPLPFNFPVDFPTCLALYGTSSGPINLRVEYAVNRGGTPHWVPTATNIDIELEVGGPVNPWDPEPTNPNLPVPVLTGRGSGATNELDEDDALMDADVVVTLWSAAPLPSAQAFDIVLYYQNEVVDRKSVDHTVAMPGDDVDMVVPWPYIQKHSNNIIDLRYEIALSSTHNRTSSPVQDVNVNANVIAFPPPRVTGALPEIPGPGGAPAEIGCAALQGANREVHVFVPPHELLATGMIVTLNWTGCSDNDGAVPIATATETFAFGPLNFEHTQVGFTVPVRPYATYVKPINEAASDMGSVNITYTVPLTGVPSPITSAEAILWVRGIRPGPVYCDGSPWPS</sequence>